<keyword evidence="2" id="KW-1185">Reference proteome</keyword>
<gene>
    <name evidence="1" type="ORF">MBHS_03289</name>
</gene>
<evidence type="ECO:0008006" key="3">
    <source>
        <dbReference type="Google" id="ProtNLM"/>
    </source>
</evidence>
<proteinExistence type="predicted"/>
<dbReference type="Proteomes" id="UP000236724">
    <property type="component" value="Unassembled WGS sequence"/>
</dbReference>
<accession>A0A1H6FEG7</accession>
<organism evidence="1 2">
    <name type="scientific">Candidatus Venteria ishoeyi</name>
    <dbReference type="NCBI Taxonomy" id="1899563"/>
    <lineage>
        <taxon>Bacteria</taxon>
        <taxon>Pseudomonadati</taxon>
        <taxon>Pseudomonadota</taxon>
        <taxon>Gammaproteobacteria</taxon>
        <taxon>Thiotrichales</taxon>
        <taxon>Thiotrichaceae</taxon>
        <taxon>Venteria</taxon>
    </lineage>
</organism>
<name>A0A1H6FEG7_9GAMM</name>
<evidence type="ECO:0000313" key="1">
    <source>
        <dbReference type="EMBL" id="SEH07414.1"/>
    </source>
</evidence>
<dbReference type="OrthoDB" id="119238at2"/>
<dbReference type="RefSeq" id="WP_103921066.1">
    <property type="nucleotide sequence ID" value="NZ_FMSV02000530.1"/>
</dbReference>
<protein>
    <recommendedName>
        <fullName evidence="3">RiboL-PSP-HEPN domain-containing protein</fullName>
    </recommendedName>
</protein>
<evidence type="ECO:0000313" key="2">
    <source>
        <dbReference type="Proteomes" id="UP000236724"/>
    </source>
</evidence>
<reference evidence="1 2" key="1">
    <citation type="submission" date="2016-10" db="EMBL/GenBank/DDBJ databases">
        <authorList>
            <person name="de Groot N.N."/>
        </authorList>
    </citation>
    <scope>NUCLEOTIDE SEQUENCE [LARGE SCALE GENOMIC DNA]</scope>
    <source>
        <strain evidence="1">MBHS1</strain>
    </source>
</reference>
<dbReference type="EMBL" id="FMSV02000530">
    <property type="protein sequence ID" value="SEH07414.1"/>
    <property type="molecule type" value="Genomic_DNA"/>
</dbReference>
<sequence>MSIEKIYDDFCTDISAIEQLSDINVENKAHLERLLYANVITLMETYLMDTFKYAISSDDNLKKIFIEKYLKFKSEKINVNNIYKTLNSIEENYILGTSGKGMLFHNRRNIIVYLIVIDLQTPAELTYIYSAISKRHDIVHRNGKNIRDEKTNLTSPSLNELISEMKGFIEKLHNKLITLDIPDST</sequence>
<dbReference type="AlphaFoldDB" id="A0A1H6FEG7"/>